<evidence type="ECO:0000313" key="16">
    <source>
        <dbReference type="EMBL" id="SDK62429.1"/>
    </source>
</evidence>
<feature type="binding site" description="axial binding residue" evidence="13">
    <location>
        <position position="267"/>
    </location>
    <ligand>
        <name>heme b</name>
        <dbReference type="ChEBI" id="CHEBI:60344"/>
    </ligand>
    <ligandPart>
        <name>Fe</name>
        <dbReference type="ChEBI" id="CHEBI:18248"/>
    </ligandPart>
</feature>
<reference evidence="16 17" key="1">
    <citation type="submission" date="2016-10" db="EMBL/GenBank/DDBJ databases">
        <authorList>
            <person name="de Groot N.N."/>
        </authorList>
    </citation>
    <scope>NUCLEOTIDE SEQUENCE [LARGE SCALE GENOMIC DNA]</scope>
    <source>
        <strain evidence="16 17">DSM 25294</strain>
    </source>
</reference>
<evidence type="ECO:0000256" key="3">
    <source>
        <dbReference type="ARBA" id="ARBA00022723"/>
    </source>
</evidence>
<evidence type="ECO:0000256" key="6">
    <source>
        <dbReference type="ARBA" id="ARBA00023324"/>
    </source>
</evidence>
<keyword evidence="4 13" id="KW-0560">Oxidoreductase</keyword>
<dbReference type="InterPro" id="IPR002016">
    <property type="entry name" value="Haem_peroxidase"/>
</dbReference>
<evidence type="ECO:0000256" key="12">
    <source>
        <dbReference type="ARBA" id="ARBA00074141"/>
    </source>
</evidence>
<dbReference type="FunFam" id="1.10.520.10:FF:000004">
    <property type="entry name" value="Catalase-peroxidase"/>
    <property type="match status" value="1"/>
</dbReference>
<gene>
    <name evidence="13" type="primary">katG</name>
    <name evidence="16" type="ORF">SAMN04488026_104717</name>
</gene>
<dbReference type="NCBIfam" id="TIGR00198">
    <property type="entry name" value="cat_per_HPI"/>
    <property type="match status" value="1"/>
</dbReference>
<evidence type="ECO:0000256" key="5">
    <source>
        <dbReference type="ARBA" id="ARBA00023004"/>
    </source>
</evidence>
<dbReference type="GO" id="GO:0005829">
    <property type="term" value="C:cytosol"/>
    <property type="evidence" value="ECO:0007669"/>
    <property type="project" value="TreeGrafter"/>
</dbReference>
<accession>A0A1G9DEY7</accession>
<dbReference type="PRINTS" id="PR00458">
    <property type="entry name" value="PEROXIDASE"/>
</dbReference>
<proteinExistence type="inferred from homology"/>
<keyword evidence="2 13" id="KW-0349">Heme</keyword>
<dbReference type="Gene3D" id="1.10.420.10">
    <property type="entry name" value="Peroxidase, domain 2"/>
    <property type="match status" value="2"/>
</dbReference>
<dbReference type="EMBL" id="FNEK01000047">
    <property type="protein sequence ID" value="SDK62429.1"/>
    <property type="molecule type" value="Genomic_DNA"/>
</dbReference>
<comment type="caution">
    <text evidence="13">Lacks conserved residue(s) required for the propagation of feature annotation.</text>
</comment>
<evidence type="ECO:0000256" key="7">
    <source>
        <dbReference type="ARBA" id="ARBA00049145"/>
    </source>
</evidence>
<evidence type="ECO:0000313" key="17">
    <source>
        <dbReference type="Proteomes" id="UP000199382"/>
    </source>
</evidence>
<protein>
    <recommendedName>
        <fullName evidence="12 13">Catalase-peroxidase</fullName>
        <shortName evidence="13">CP</shortName>
        <ecNumber evidence="11 13">1.11.1.21</ecNumber>
    </recommendedName>
    <alternativeName>
        <fullName evidence="13">Peroxidase/catalase</fullName>
    </alternativeName>
</protein>
<comment type="PTM">
    <text evidence="13">Formation of the three residue Trp-Tyr-Met cross-link is important for the catalase, but not the peroxidase activity of the enzyme.</text>
</comment>
<keyword evidence="1 13" id="KW-0575">Peroxidase</keyword>
<dbReference type="Proteomes" id="UP000199382">
    <property type="component" value="Unassembled WGS sequence"/>
</dbReference>
<feature type="cross-link" description="Tryptophyl-tyrosyl-methioninium (Tyr-Met) (with Trp-98)" evidence="13">
    <location>
        <begin position="226"/>
        <end position="252"/>
    </location>
</feature>
<dbReference type="PROSITE" id="PS50873">
    <property type="entry name" value="PEROXIDASE_4"/>
    <property type="match status" value="1"/>
</dbReference>
<dbReference type="FunFam" id="1.10.520.10:FF:000002">
    <property type="entry name" value="Catalase-peroxidase"/>
    <property type="match status" value="1"/>
</dbReference>
<feature type="active site" description="Proton acceptor" evidence="13">
    <location>
        <position position="99"/>
    </location>
</feature>
<dbReference type="PANTHER" id="PTHR30555:SF0">
    <property type="entry name" value="CATALASE-PEROXIDASE"/>
    <property type="match status" value="1"/>
</dbReference>
<evidence type="ECO:0000256" key="13">
    <source>
        <dbReference type="HAMAP-Rule" id="MF_01961"/>
    </source>
</evidence>
<feature type="domain" description="Plant heme peroxidase family profile" evidence="15">
    <location>
        <begin position="132"/>
        <end position="432"/>
    </location>
</feature>
<name>A0A1G9DEY7_9RHOB</name>
<dbReference type="GO" id="GO:0046872">
    <property type="term" value="F:metal ion binding"/>
    <property type="evidence" value="ECO:0007669"/>
    <property type="project" value="UniProtKB-KW"/>
</dbReference>
<comment type="subunit">
    <text evidence="13">Homodimer or homotetramer.</text>
</comment>
<dbReference type="EC" id="1.11.1.21" evidence="11 13"/>
<dbReference type="SUPFAM" id="SSF48113">
    <property type="entry name" value="Heme-dependent peroxidases"/>
    <property type="match status" value="2"/>
</dbReference>
<dbReference type="HAMAP" id="MF_01961">
    <property type="entry name" value="Catal_peroxid"/>
    <property type="match status" value="1"/>
</dbReference>
<sequence>MDGNDAPNTGKCPVMHGTTNVGMRSNSDWWPNQLNLRILHQNAPATNPLGADFDYADAFQKLDLAAVKADLTALMTDSQDWWPADYGHYGGLMIRMAWHSAGTYRTADGRGGGGSGQQRFAPLNSWPDNGNLDKARRLLWPIKQKYGNALSWADLYILAGNVALESMGFKTFGFGGGRADVYEPEEDVYWGAEEEWLATSDAANSRYSGERDLENPLAAVQMGLIYVNPEGPDGNPDPLASGADIRETFARMGMNDEETVALTAGGHTFGKTHGAGDAALVGPEPEAAPVEEMGFGWKSAYGSGKGRDAITSGIEGAWTPNPTQWDNGYFDVLLGYEWELVKSPAGAWQWTPKDIKPEDMAPDAEDPSKRVPIIMTTADMAMKMDPIYGPISKRFHENPEEFADAFARAWFKLTHRDMGPKARYLGSEVPAEDLIWQDPIPAVDHELVNADDIAALKQTILASGLTVPDLVFTAWASASTFRGSDKRGGANGARIRLAPQKDWAANQPERLAKVLEALEGIQAEFNAAQSGGKKVSLADLIVLGGAAGIEKAAKEAGHAVEVPFTPGRTDASQEQTDVESFAYLEPEADGFRNYQRTSFTIPAAELLVDKAQLLTLSAPEMTVLVGGLRTIGISAPESCHGVFTDRPGALSTDFFVNLLDMGTVWAPVAGEDNLFEGRDRKSGELKWTGTGVDLVFGSNSQLRALAEVYAQNGSEAAFVQDFVAAWNKVMNADRFDLK</sequence>
<evidence type="ECO:0000256" key="11">
    <source>
        <dbReference type="ARBA" id="ARBA00067012"/>
    </source>
</evidence>
<dbReference type="CDD" id="cd00649">
    <property type="entry name" value="catalase_peroxidase_1"/>
    <property type="match status" value="1"/>
</dbReference>
<comment type="catalytic activity">
    <reaction evidence="8 13 14">
        <text>H2O2 + AH2 = A + 2 H2O</text>
        <dbReference type="Rhea" id="RHEA:30275"/>
        <dbReference type="ChEBI" id="CHEBI:13193"/>
        <dbReference type="ChEBI" id="CHEBI:15377"/>
        <dbReference type="ChEBI" id="CHEBI:16240"/>
        <dbReference type="ChEBI" id="CHEBI:17499"/>
        <dbReference type="EC" id="1.11.1.21"/>
    </reaction>
</comment>
<dbReference type="GO" id="GO:0070301">
    <property type="term" value="P:cellular response to hydrogen peroxide"/>
    <property type="evidence" value="ECO:0007669"/>
    <property type="project" value="TreeGrafter"/>
</dbReference>
<evidence type="ECO:0000256" key="10">
    <source>
        <dbReference type="ARBA" id="ARBA00060838"/>
    </source>
</evidence>
<evidence type="ECO:0000256" key="1">
    <source>
        <dbReference type="ARBA" id="ARBA00022559"/>
    </source>
</evidence>
<keyword evidence="6 13" id="KW-0376">Hydrogen peroxide</keyword>
<evidence type="ECO:0000259" key="15">
    <source>
        <dbReference type="PROSITE" id="PS50873"/>
    </source>
</evidence>
<dbReference type="InterPro" id="IPR019794">
    <property type="entry name" value="Peroxidases_AS"/>
</dbReference>
<dbReference type="GO" id="GO:0004096">
    <property type="term" value="F:catalase activity"/>
    <property type="evidence" value="ECO:0007669"/>
    <property type="project" value="UniProtKB-UniRule"/>
</dbReference>
<comment type="function">
    <text evidence="9">Bifunctional enzyme with both catalase and broad-spectrum peroxidase activity. Important for stationary phase survival.</text>
</comment>
<dbReference type="Gene3D" id="1.10.520.10">
    <property type="match status" value="2"/>
</dbReference>
<dbReference type="FunFam" id="1.10.420.10:FF:000002">
    <property type="entry name" value="Catalase-peroxidase"/>
    <property type="match status" value="1"/>
</dbReference>
<dbReference type="OrthoDB" id="9759743at2"/>
<dbReference type="STRING" id="571298.SAMN04488026_104717"/>
<dbReference type="PROSITE" id="PS00436">
    <property type="entry name" value="PEROXIDASE_2"/>
    <property type="match status" value="1"/>
</dbReference>
<dbReference type="RefSeq" id="WP_093160504.1">
    <property type="nucleotide sequence ID" value="NZ_FNEK01000047.1"/>
</dbReference>
<dbReference type="Pfam" id="PF00141">
    <property type="entry name" value="peroxidase"/>
    <property type="match status" value="2"/>
</dbReference>
<dbReference type="AlphaFoldDB" id="A0A1G9DEY7"/>
<keyword evidence="3 13" id="KW-0479">Metal-binding</keyword>
<evidence type="ECO:0000256" key="4">
    <source>
        <dbReference type="ARBA" id="ARBA00023002"/>
    </source>
</evidence>
<comment type="similarity">
    <text evidence="10 13 14">Belongs to the peroxidase family. Peroxidase/catalase subfamily.</text>
</comment>
<dbReference type="InterPro" id="IPR010255">
    <property type="entry name" value="Haem_peroxidase_sf"/>
</dbReference>
<dbReference type="GO" id="GO:0042744">
    <property type="term" value="P:hydrogen peroxide catabolic process"/>
    <property type="evidence" value="ECO:0007669"/>
    <property type="project" value="UniProtKB-KW"/>
</dbReference>
<dbReference type="FunFam" id="1.10.420.10:FF:000004">
    <property type="entry name" value="Catalase-peroxidase"/>
    <property type="match status" value="1"/>
</dbReference>
<comment type="cofactor">
    <cofactor evidence="13">
        <name>heme b</name>
        <dbReference type="ChEBI" id="CHEBI:60344"/>
    </cofactor>
    <text evidence="13">Binds 1 heme b (iron(II)-protoporphyrin IX) group per dimer.</text>
</comment>
<evidence type="ECO:0000256" key="14">
    <source>
        <dbReference type="RuleBase" id="RU003451"/>
    </source>
</evidence>
<dbReference type="PRINTS" id="PR00460">
    <property type="entry name" value="BPEROXIDASE"/>
</dbReference>
<dbReference type="GO" id="GO:0020037">
    <property type="term" value="F:heme binding"/>
    <property type="evidence" value="ECO:0007669"/>
    <property type="project" value="InterPro"/>
</dbReference>
<feature type="site" description="Transition state stabilizer" evidence="13">
    <location>
        <position position="95"/>
    </location>
</feature>
<evidence type="ECO:0000256" key="2">
    <source>
        <dbReference type="ARBA" id="ARBA00022617"/>
    </source>
</evidence>
<evidence type="ECO:0000256" key="9">
    <source>
        <dbReference type="ARBA" id="ARBA00057360"/>
    </source>
</evidence>
<keyword evidence="17" id="KW-1185">Reference proteome</keyword>
<dbReference type="PANTHER" id="PTHR30555">
    <property type="entry name" value="HYDROPEROXIDASE I, BIFUNCTIONAL CATALASE-PEROXIDASE"/>
    <property type="match status" value="1"/>
</dbReference>
<keyword evidence="5 13" id="KW-0408">Iron</keyword>
<dbReference type="NCBIfam" id="NF011635">
    <property type="entry name" value="PRK15061.1"/>
    <property type="match status" value="1"/>
</dbReference>
<evidence type="ECO:0000256" key="8">
    <source>
        <dbReference type="ARBA" id="ARBA00051651"/>
    </source>
</evidence>
<organism evidence="16 17">
    <name type="scientific">Aliiruegeria lutimaris</name>
    <dbReference type="NCBI Taxonomy" id="571298"/>
    <lineage>
        <taxon>Bacteria</taxon>
        <taxon>Pseudomonadati</taxon>
        <taxon>Pseudomonadota</taxon>
        <taxon>Alphaproteobacteria</taxon>
        <taxon>Rhodobacterales</taxon>
        <taxon>Roseobacteraceae</taxon>
        <taxon>Aliiruegeria</taxon>
    </lineage>
</organism>
<dbReference type="InterPro" id="IPR000763">
    <property type="entry name" value="Catalase_peroxidase"/>
</dbReference>
<comment type="catalytic activity">
    <reaction evidence="7 13 14">
        <text>2 H2O2 = O2 + 2 H2O</text>
        <dbReference type="Rhea" id="RHEA:20309"/>
        <dbReference type="ChEBI" id="CHEBI:15377"/>
        <dbReference type="ChEBI" id="CHEBI:15379"/>
        <dbReference type="ChEBI" id="CHEBI:16240"/>
        <dbReference type="EC" id="1.11.1.21"/>
    </reaction>
</comment>
<dbReference type="CDD" id="cd08200">
    <property type="entry name" value="catalase_peroxidase_2"/>
    <property type="match status" value="1"/>
</dbReference>